<dbReference type="PANTHER" id="PTHR30273:SF2">
    <property type="entry name" value="PROTEIN FECR"/>
    <property type="match status" value="1"/>
</dbReference>
<dbReference type="InterPro" id="IPR032623">
    <property type="entry name" value="FecR_N"/>
</dbReference>
<dbReference type="Gene3D" id="2.60.120.1440">
    <property type="match status" value="1"/>
</dbReference>
<evidence type="ECO:0000313" key="3">
    <source>
        <dbReference type="EMBL" id="VUS97900.1"/>
    </source>
</evidence>
<feature type="domain" description="FecR protein" evidence="1">
    <location>
        <begin position="132"/>
        <end position="223"/>
    </location>
</feature>
<name>A0ABY6VK93_9ENTR</name>
<dbReference type="Proteomes" id="UP000317652">
    <property type="component" value="Unassembled WGS sequence"/>
</dbReference>
<protein>
    <recommendedName>
        <fullName evidence="5">Iron dicitrate transport regulator FecR</fullName>
    </recommendedName>
</protein>
<dbReference type="Pfam" id="PF04773">
    <property type="entry name" value="FecR"/>
    <property type="match status" value="1"/>
</dbReference>
<dbReference type="RefSeq" id="WP_235891693.1">
    <property type="nucleotide sequence ID" value="NZ_CABEJC010000010.1"/>
</dbReference>
<comment type="caution">
    <text evidence="3">The sequence shown here is derived from an EMBL/GenBank/DDBJ whole genome shotgun (WGS) entry which is preliminary data.</text>
</comment>
<dbReference type="InterPro" id="IPR012373">
    <property type="entry name" value="Ferrdict_sens_TM"/>
</dbReference>
<proteinExistence type="predicted"/>
<sequence length="336" mass="37713">MSRLRALVNAAMTDSLPHKPDYLALQQAAEWYAQLLEAEPQAEIHQRWRAWLDACEENRHAWRYVQTVSQRFQPLSGGLASAAADTLLLPSTVMGRRRALKLSVLFASGTLLSWLTYRHTPLRESLLAVTADYHSATGEIKQLTLQDGTRLWLNTASAVDVRYNRQLRQIVLISGDLLIDTARDTRPFFVSSEQGQMQALGTRFSVEQHDGSTHLAVYSGTVEVSAQRGHVVRRVNAGQQLDFDRYGKGALSPNAHVDAGWSQGVLQANNTPLGEIIKQLARYRHGYLACDPNVADLRVMGAFPLADTDKSLAMLAQIFPVRIHRRFSWWVTVEKR</sequence>
<dbReference type="EMBL" id="CABGGS010000047">
    <property type="protein sequence ID" value="VUS97900.1"/>
    <property type="molecule type" value="Genomic_DNA"/>
</dbReference>
<evidence type="ECO:0000313" key="4">
    <source>
        <dbReference type="Proteomes" id="UP000317652"/>
    </source>
</evidence>
<evidence type="ECO:0008006" key="5">
    <source>
        <dbReference type="Google" id="ProtNLM"/>
    </source>
</evidence>
<keyword evidence="4" id="KW-1185">Reference proteome</keyword>
<organism evidence="3 4">
    <name type="scientific">Klebsiella spallanzanii</name>
    <dbReference type="NCBI Taxonomy" id="2587528"/>
    <lineage>
        <taxon>Bacteria</taxon>
        <taxon>Pseudomonadati</taxon>
        <taxon>Pseudomonadota</taxon>
        <taxon>Gammaproteobacteria</taxon>
        <taxon>Enterobacterales</taxon>
        <taxon>Enterobacteriaceae</taxon>
        <taxon>Klebsiella/Raoultella group</taxon>
        <taxon>Klebsiella</taxon>
    </lineage>
</organism>
<dbReference type="InterPro" id="IPR006860">
    <property type="entry name" value="FecR"/>
</dbReference>
<dbReference type="Pfam" id="PF16220">
    <property type="entry name" value="DUF4880"/>
    <property type="match status" value="1"/>
</dbReference>
<reference evidence="3 4" key="1">
    <citation type="submission" date="2019-07" db="EMBL/GenBank/DDBJ databases">
        <authorList>
            <person name="Brisse S."/>
            <person name="Rodrigues C."/>
            <person name="Thorpe H."/>
        </authorList>
    </citation>
    <scope>NUCLEOTIDE SEQUENCE [LARGE SCALE GENOMIC DNA]</scope>
    <source>
        <strain evidence="3">SB6411</strain>
    </source>
</reference>
<feature type="domain" description="FecR N-terminal" evidence="2">
    <location>
        <begin position="26"/>
        <end position="67"/>
    </location>
</feature>
<dbReference type="PIRSF" id="PIRSF018266">
    <property type="entry name" value="FecR"/>
    <property type="match status" value="1"/>
</dbReference>
<dbReference type="PANTHER" id="PTHR30273">
    <property type="entry name" value="PERIPLASMIC SIGNAL SENSOR AND SIGMA FACTOR ACTIVATOR FECR-RELATED"/>
    <property type="match status" value="1"/>
</dbReference>
<accession>A0ABY6VK93</accession>
<evidence type="ECO:0000259" key="2">
    <source>
        <dbReference type="Pfam" id="PF16220"/>
    </source>
</evidence>
<evidence type="ECO:0000259" key="1">
    <source>
        <dbReference type="Pfam" id="PF04773"/>
    </source>
</evidence>
<gene>
    <name evidence="3" type="ORF">SB6411_03924</name>
</gene>